<accession>A0A3P9NJV5</accession>
<organism evidence="11 12">
    <name type="scientific">Poecilia reticulata</name>
    <name type="common">Guppy</name>
    <name type="synonym">Acanthophacelus reticulatus</name>
    <dbReference type="NCBI Taxonomy" id="8081"/>
    <lineage>
        <taxon>Eukaryota</taxon>
        <taxon>Metazoa</taxon>
        <taxon>Chordata</taxon>
        <taxon>Craniata</taxon>
        <taxon>Vertebrata</taxon>
        <taxon>Euteleostomi</taxon>
        <taxon>Actinopterygii</taxon>
        <taxon>Neopterygii</taxon>
        <taxon>Teleostei</taxon>
        <taxon>Neoteleostei</taxon>
        <taxon>Acanthomorphata</taxon>
        <taxon>Ovalentaria</taxon>
        <taxon>Atherinomorphae</taxon>
        <taxon>Cyprinodontiformes</taxon>
        <taxon>Poeciliidae</taxon>
        <taxon>Poeciliinae</taxon>
        <taxon>Poecilia</taxon>
    </lineage>
</organism>
<dbReference type="InterPro" id="IPR036236">
    <property type="entry name" value="Znf_C2H2_sf"/>
</dbReference>
<dbReference type="PROSITE" id="PS50157">
    <property type="entry name" value="ZINC_FINGER_C2H2_2"/>
    <property type="match status" value="3"/>
</dbReference>
<dbReference type="Pfam" id="PF13894">
    <property type="entry name" value="zf-C2H2_4"/>
    <property type="match status" value="1"/>
</dbReference>
<comment type="subcellular location">
    <subcellularLocation>
        <location evidence="1">Nucleus</location>
    </subcellularLocation>
</comment>
<keyword evidence="5" id="KW-0862">Zinc</keyword>
<reference evidence="11" key="2">
    <citation type="submission" date="2025-08" db="UniProtKB">
        <authorList>
            <consortium name="Ensembl"/>
        </authorList>
    </citation>
    <scope>IDENTIFICATION</scope>
    <source>
        <strain evidence="11">Guanapo</strain>
    </source>
</reference>
<feature type="domain" description="C2H2-type" evidence="10">
    <location>
        <begin position="173"/>
        <end position="200"/>
    </location>
</feature>
<dbReference type="FunFam" id="3.30.160.60:FF:001450">
    <property type="entry name" value="zinc finger protein 774"/>
    <property type="match status" value="1"/>
</dbReference>
<dbReference type="SMART" id="SM00355">
    <property type="entry name" value="ZnF_C2H2"/>
    <property type="match status" value="3"/>
</dbReference>
<evidence type="ECO:0000256" key="9">
    <source>
        <dbReference type="SAM" id="MobiDB-lite"/>
    </source>
</evidence>
<evidence type="ECO:0000313" key="11">
    <source>
        <dbReference type="Ensembl" id="ENSPREP00000009768.1"/>
    </source>
</evidence>
<evidence type="ECO:0000313" key="12">
    <source>
        <dbReference type="Proteomes" id="UP000242638"/>
    </source>
</evidence>
<keyword evidence="6" id="KW-0238">DNA-binding</keyword>
<dbReference type="Gene3D" id="3.30.160.60">
    <property type="entry name" value="Classic Zinc Finger"/>
    <property type="match status" value="4"/>
</dbReference>
<keyword evidence="2" id="KW-0479">Metal-binding</keyword>
<feature type="domain" description="C2H2-type" evidence="10">
    <location>
        <begin position="117"/>
        <end position="144"/>
    </location>
</feature>
<protein>
    <recommendedName>
        <fullName evidence="10">C2H2-type domain-containing protein</fullName>
    </recommendedName>
</protein>
<dbReference type="Pfam" id="PF00096">
    <property type="entry name" value="zf-C2H2"/>
    <property type="match status" value="2"/>
</dbReference>
<dbReference type="GO" id="GO:0003677">
    <property type="term" value="F:DNA binding"/>
    <property type="evidence" value="ECO:0007669"/>
    <property type="project" value="UniProtKB-KW"/>
</dbReference>
<dbReference type="OMA" id="WINTFYL"/>
<dbReference type="Bgee" id="ENSPREG00000006651">
    <property type="expression patterns" value="Expressed in caudal fin"/>
</dbReference>
<evidence type="ECO:0000259" key="10">
    <source>
        <dbReference type="PROSITE" id="PS50157"/>
    </source>
</evidence>
<dbReference type="GO" id="GO:0005634">
    <property type="term" value="C:nucleus"/>
    <property type="evidence" value="ECO:0007669"/>
    <property type="project" value="UniProtKB-SubCell"/>
</dbReference>
<keyword evidence="4 8" id="KW-0863">Zinc-finger</keyword>
<dbReference type="AlphaFoldDB" id="A0A3P9NJV5"/>
<evidence type="ECO:0000256" key="8">
    <source>
        <dbReference type="PROSITE-ProRule" id="PRU00042"/>
    </source>
</evidence>
<evidence type="ECO:0000256" key="3">
    <source>
        <dbReference type="ARBA" id="ARBA00022737"/>
    </source>
</evidence>
<evidence type="ECO:0000256" key="2">
    <source>
        <dbReference type="ARBA" id="ARBA00022723"/>
    </source>
</evidence>
<dbReference type="FunFam" id="3.30.160.60:FF:000100">
    <property type="entry name" value="Zinc finger 45-like"/>
    <property type="match status" value="1"/>
</dbReference>
<dbReference type="SUPFAM" id="SSF57667">
    <property type="entry name" value="beta-beta-alpha zinc fingers"/>
    <property type="match status" value="2"/>
</dbReference>
<evidence type="ECO:0000256" key="7">
    <source>
        <dbReference type="ARBA" id="ARBA00023242"/>
    </source>
</evidence>
<dbReference type="PANTHER" id="PTHR24394:SF44">
    <property type="entry name" value="ZINC FINGER PROTEIN 271-LIKE"/>
    <property type="match status" value="1"/>
</dbReference>
<evidence type="ECO:0000256" key="1">
    <source>
        <dbReference type="ARBA" id="ARBA00004123"/>
    </source>
</evidence>
<feature type="region of interest" description="Disordered" evidence="9">
    <location>
        <begin position="36"/>
        <end position="108"/>
    </location>
</feature>
<dbReference type="PANTHER" id="PTHR24394">
    <property type="entry name" value="ZINC FINGER PROTEIN"/>
    <property type="match status" value="1"/>
</dbReference>
<keyword evidence="12" id="KW-1185">Reference proteome</keyword>
<evidence type="ECO:0000256" key="5">
    <source>
        <dbReference type="ARBA" id="ARBA00022833"/>
    </source>
</evidence>
<evidence type="ECO:0000256" key="4">
    <source>
        <dbReference type="ARBA" id="ARBA00022771"/>
    </source>
</evidence>
<dbReference type="InterPro" id="IPR013087">
    <property type="entry name" value="Znf_C2H2_type"/>
</dbReference>
<feature type="domain" description="C2H2-type" evidence="10">
    <location>
        <begin position="145"/>
        <end position="172"/>
    </location>
</feature>
<keyword evidence="3" id="KW-0677">Repeat</keyword>
<reference evidence="11" key="3">
    <citation type="submission" date="2025-09" db="UniProtKB">
        <authorList>
            <consortium name="Ensembl"/>
        </authorList>
    </citation>
    <scope>IDENTIFICATION</scope>
    <source>
        <strain evidence="11">Guanapo</strain>
    </source>
</reference>
<dbReference type="GeneTree" id="ENSGT01150000286936"/>
<name>A0A3P9NJV5_POERE</name>
<dbReference type="GO" id="GO:0008270">
    <property type="term" value="F:zinc ion binding"/>
    <property type="evidence" value="ECO:0007669"/>
    <property type="project" value="UniProtKB-KW"/>
</dbReference>
<reference evidence="12" key="1">
    <citation type="submission" date="2013-11" db="EMBL/GenBank/DDBJ databases">
        <title>The genomic landscape of the Guanapo guppy.</title>
        <authorList>
            <person name="Kuenstner A."/>
            <person name="Dreyer C."/>
        </authorList>
    </citation>
    <scope>NUCLEOTIDE SEQUENCE</scope>
    <source>
        <strain evidence="12">Guanapo</strain>
    </source>
</reference>
<evidence type="ECO:0000256" key="6">
    <source>
        <dbReference type="ARBA" id="ARBA00023125"/>
    </source>
</evidence>
<dbReference type="Ensembl" id="ENSPRET00000009884.1">
    <property type="protein sequence ID" value="ENSPREP00000009768.1"/>
    <property type="gene ID" value="ENSPREG00000006651.1"/>
</dbReference>
<keyword evidence="7" id="KW-0539">Nucleus</keyword>
<dbReference type="FunFam" id="3.30.160.60:FF:002343">
    <property type="entry name" value="Zinc finger protein 33A"/>
    <property type="match status" value="1"/>
</dbReference>
<dbReference type="GO" id="GO:0000981">
    <property type="term" value="F:DNA-binding transcription factor activity, RNA polymerase II-specific"/>
    <property type="evidence" value="ECO:0007669"/>
    <property type="project" value="TreeGrafter"/>
</dbReference>
<proteinExistence type="predicted"/>
<dbReference type="Proteomes" id="UP000242638">
    <property type="component" value="Unassembled WGS sequence"/>
</dbReference>
<sequence length="222" mass="24881">MLSCSFTHPESRATLLRLLGSAGVIRQRGRHVVSGRLDTNRRSCSSAEQMKAETDEEDDEGAESSRIHADSSNSSETEVSDEEDDGVAHPDSQRSLPSDVGSETTDKDGSAMTVKCFICDDCGKTFKKKHYLNEHIRSHTGERPFGCPVCGQRFSLKKCLNVHVRNHSGEKPFCCDVCGQRFSLKRTLNDHQRIHTGEKPFSCDVCGQSFKKQYMRNYVKEN</sequence>
<dbReference type="PROSITE" id="PS00028">
    <property type="entry name" value="ZINC_FINGER_C2H2_1"/>
    <property type="match status" value="3"/>
</dbReference>